<dbReference type="OrthoDB" id="3255262at2759"/>
<dbReference type="Pfam" id="PF07727">
    <property type="entry name" value="RVT_2"/>
    <property type="match status" value="1"/>
</dbReference>
<feature type="domain" description="Integrase catalytic" evidence="2">
    <location>
        <begin position="1"/>
        <end position="141"/>
    </location>
</feature>
<dbReference type="InterPro" id="IPR043502">
    <property type="entry name" value="DNA/RNA_pol_sf"/>
</dbReference>
<dbReference type="Pfam" id="PF25597">
    <property type="entry name" value="SH3_retrovirus"/>
    <property type="match status" value="1"/>
</dbReference>
<reference evidence="3" key="1">
    <citation type="submission" date="2021-03" db="EMBL/GenBank/DDBJ databases">
        <title>Draft genome sequence of rust myrtle Austropuccinia psidii MF-1, a brazilian biotype.</title>
        <authorList>
            <person name="Quecine M.C."/>
            <person name="Pachon D.M.R."/>
            <person name="Bonatelli M.L."/>
            <person name="Correr F.H."/>
            <person name="Franceschini L.M."/>
            <person name="Leite T.F."/>
            <person name="Margarido G.R.A."/>
            <person name="Almeida C.A."/>
            <person name="Ferrarezi J.A."/>
            <person name="Labate C.A."/>
        </authorList>
    </citation>
    <scope>NUCLEOTIDE SEQUENCE</scope>
    <source>
        <strain evidence="3">MF-1</strain>
    </source>
</reference>
<dbReference type="InterPro" id="IPR001584">
    <property type="entry name" value="Integrase_cat-core"/>
</dbReference>
<dbReference type="InterPro" id="IPR036397">
    <property type="entry name" value="RNaseH_sf"/>
</dbReference>
<evidence type="ECO:0000313" key="4">
    <source>
        <dbReference type="Proteomes" id="UP000765509"/>
    </source>
</evidence>
<dbReference type="CDD" id="cd09272">
    <property type="entry name" value="RNase_HI_RT_Ty1"/>
    <property type="match status" value="1"/>
</dbReference>
<comment type="caution">
    <text evidence="3">The sequence shown here is derived from an EMBL/GenBank/DDBJ whole genome shotgun (WGS) entry which is preliminary data.</text>
</comment>
<dbReference type="GO" id="GO:0005634">
    <property type="term" value="C:nucleus"/>
    <property type="evidence" value="ECO:0007669"/>
    <property type="project" value="UniProtKB-ARBA"/>
</dbReference>
<dbReference type="GO" id="GO:0015074">
    <property type="term" value="P:DNA integration"/>
    <property type="evidence" value="ECO:0007669"/>
    <property type="project" value="InterPro"/>
</dbReference>
<gene>
    <name evidence="3" type="ORF">O181_068485</name>
</gene>
<dbReference type="InterPro" id="IPR057670">
    <property type="entry name" value="SH3_retrovirus"/>
</dbReference>
<keyword evidence="4" id="KW-1185">Reference proteome</keyword>
<dbReference type="InterPro" id="IPR012337">
    <property type="entry name" value="RNaseH-like_sf"/>
</dbReference>
<sequence>MIRFGCSGFFSRLTTAIPISDKAEAKTQLQHWLTRFSNTCGLRIRTVRTDNGSEFKNHFLNDFLLKHGIEHEYLMPYEHHQNGWIKRTNRTLLEIARTCLIGANLPVKLWSYTFKHAMWIFNQMLHFDSKQTPYELISKQKPSFHLLRIFGAKAYIYNHTFKKDFSPHGFVGYHLGIASDSKGWLFWCPEKDTIVRLASAKIHKSSFFPTKPNISSIQALNLLDDMMIRELATQDRMISIITSYPDPVSINPTHYKDVINLPERHSWLLAVEEELSSMNEQDVFEVIEMKDALRMVKTEDILSTRWVFTKKHHPDRFKARLVARAISCDKKWPIRTFDVKVAFLHSLIDMPVYIWPPQGITINKFKILKLKKALYGTKQAARCWWLHLTGILRNIGFSPNGEDLSTYTLNCDQGQALLWIHVDDGAITESSQDLLDNISMKIDSHLKIKWDKEVSGLVGLNIEPSSDGYYISQTELIDKLINLNPSNITARLPIPPNTSLISGPSHGMDIPYLRRIGILLYLSQGSRPDIAYTVNYLAHFSLCTNQSHWQVLEHLIAYLRYTPRHGIWIGASKIPRGFECYVDANWGGEGDRSCHGFILLYNGNPINWQSKRQITVASSTCQAEYIAMSFASKECLWLSHLFLPVLGQIVLKIYSNNKAAISIADNTASQKQTRHLIREFNLINEYIITKKIELSWVSTHDQLADTFTKALGQLKVNSFVKTIGSRDAG</sequence>
<name>A0A9Q3F132_9BASI</name>
<dbReference type="EMBL" id="AVOT02034619">
    <property type="protein sequence ID" value="MBW0528770.1"/>
    <property type="molecule type" value="Genomic_DNA"/>
</dbReference>
<dbReference type="SUPFAM" id="SSF53098">
    <property type="entry name" value="Ribonuclease H-like"/>
    <property type="match status" value="1"/>
</dbReference>
<dbReference type="AlphaFoldDB" id="A0A9Q3F132"/>
<evidence type="ECO:0000256" key="1">
    <source>
        <dbReference type="ARBA" id="ARBA00022884"/>
    </source>
</evidence>
<keyword evidence="1" id="KW-0694">RNA-binding</keyword>
<protein>
    <recommendedName>
        <fullName evidence="2">Integrase catalytic domain-containing protein</fullName>
    </recommendedName>
</protein>
<dbReference type="GO" id="GO:0003723">
    <property type="term" value="F:RNA binding"/>
    <property type="evidence" value="ECO:0007669"/>
    <property type="project" value="UniProtKB-KW"/>
</dbReference>
<dbReference type="PANTHER" id="PTHR11439">
    <property type="entry name" value="GAG-POL-RELATED RETROTRANSPOSON"/>
    <property type="match status" value="1"/>
</dbReference>
<dbReference type="PROSITE" id="PS50994">
    <property type="entry name" value="INTEGRASE"/>
    <property type="match status" value="1"/>
</dbReference>
<dbReference type="InterPro" id="IPR013103">
    <property type="entry name" value="RVT_2"/>
</dbReference>
<dbReference type="PANTHER" id="PTHR11439:SF483">
    <property type="entry name" value="PEPTIDE SYNTHASE GLIP-LIKE, PUTATIVE (AFU_ORTHOLOGUE AFUA_3G12920)-RELATED"/>
    <property type="match status" value="1"/>
</dbReference>
<dbReference type="Proteomes" id="UP000765509">
    <property type="component" value="Unassembled WGS sequence"/>
</dbReference>
<evidence type="ECO:0000259" key="2">
    <source>
        <dbReference type="PROSITE" id="PS50994"/>
    </source>
</evidence>
<proteinExistence type="predicted"/>
<evidence type="ECO:0000313" key="3">
    <source>
        <dbReference type="EMBL" id="MBW0528770.1"/>
    </source>
</evidence>
<organism evidence="3 4">
    <name type="scientific">Austropuccinia psidii MF-1</name>
    <dbReference type="NCBI Taxonomy" id="1389203"/>
    <lineage>
        <taxon>Eukaryota</taxon>
        <taxon>Fungi</taxon>
        <taxon>Dikarya</taxon>
        <taxon>Basidiomycota</taxon>
        <taxon>Pucciniomycotina</taxon>
        <taxon>Pucciniomycetes</taxon>
        <taxon>Pucciniales</taxon>
        <taxon>Sphaerophragmiaceae</taxon>
        <taxon>Austropuccinia</taxon>
    </lineage>
</organism>
<accession>A0A9Q3F132</accession>
<dbReference type="SUPFAM" id="SSF56672">
    <property type="entry name" value="DNA/RNA polymerases"/>
    <property type="match status" value="1"/>
</dbReference>
<dbReference type="Gene3D" id="3.30.420.10">
    <property type="entry name" value="Ribonuclease H-like superfamily/Ribonuclease H"/>
    <property type="match status" value="1"/>
</dbReference>